<reference evidence="1 2" key="1">
    <citation type="journal article" date="2019" name="Front. Microbiol.">
        <title>In silico and Genetic Analyses of Cyclic Lipopeptide Synthetic Gene Clusters in Pseudomonas sp. 11K1.</title>
        <authorList>
            <person name="Zhao H."/>
            <person name="Liu Y.P."/>
            <person name="Zhang L.Q."/>
        </authorList>
    </citation>
    <scope>NUCLEOTIDE SEQUENCE [LARGE SCALE GENOMIC DNA]</scope>
    <source>
        <strain evidence="1 2">11K1</strain>
    </source>
</reference>
<evidence type="ECO:0000313" key="1">
    <source>
        <dbReference type="EMBL" id="QBZ89245.1"/>
    </source>
</evidence>
<dbReference type="InterPro" id="IPR029061">
    <property type="entry name" value="THDP-binding"/>
</dbReference>
<evidence type="ECO:0000313" key="2">
    <source>
        <dbReference type="Proteomes" id="UP000296468"/>
    </source>
</evidence>
<organism evidence="1 2">
    <name type="scientific">Pseudomonas viciae</name>
    <dbReference type="NCBI Taxonomy" id="2505979"/>
    <lineage>
        <taxon>Bacteria</taxon>
        <taxon>Pseudomonadati</taxon>
        <taxon>Pseudomonadota</taxon>
        <taxon>Gammaproteobacteria</taxon>
        <taxon>Pseudomonadales</taxon>
        <taxon>Pseudomonadaceae</taxon>
        <taxon>Pseudomonas</taxon>
    </lineage>
</organism>
<dbReference type="OrthoDB" id="9773408at2"/>
<dbReference type="Gene3D" id="3.40.50.970">
    <property type="match status" value="1"/>
</dbReference>
<proteinExistence type="predicted"/>
<dbReference type="AlphaFoldDB" id="A0A4P7PFI4"/>
<dbReference type="KEGG" id="pvk:EPZ47_11140"/>
<accession>A0A4P7PFI4</accession>
<dbReference type="Proteomes" id="UP000296468">
    <property type="component" value="Chromosome"/>
</dbReference>
<dbReference type="EMBL" id="CP035088">
    <property type="protein sequence ID" value="QBZ89245.1"/>
    <property type="molecule type" value="Genomic_DNA"/>
</dbReference>
<dbReference type="SUPFAM" id="SSF52518">
    <property type="entry name" value="Thiamin diphosphate-binding fold (THDP-binding)"/>
    <property type="match status" value="1"/>
</dbReference>
<name>A0A4P7PFI4_9PSED</name>
<gene>
    <name evidence="1" type="ORF">EPZ47_11140</name>
</gene>
<protein>
    <submittedName>
        <fullName evidence="1">Uncharacterized protein</fullName>
    </submittedName>
</protein>
<sequence length="76" mass="8214">MARAIRLPHDSDHSKPARLKLPDQMRFCAPAIDILALASSLGIPSRRIERAGDIAGAVEEGIRSGCLNLIELPIMP</sequence>